<accession>A0A2P6NX53</accession>
<dbReference type="AlphaFoldDB" id="A0A2P6NX53"/>
<evidence type="ECO:0000313" key="2">
    <source>
        <dbReference type="EMBL" id="PRP88478.1"/>
    </source>
</evidence>
<protein>
    <submittedName>
        <fullName evidence="2">Uncharacterized protein</fullName>
    </submittedName>
</protein>
<sequence length="208" mass="24606">MVPQKKTENYVVDAKEIRTTSRGRVYNRESSFTQEEAFFEGLESVADSTTPQPPKAPKANPYHYFSDKIRPRLVELDTPNDQIFAKIAEIWNSNDPTKKRYERQFYNAWIDYYMETAKWIEEHPHDADRIIEEERKSNMDYPERKKRARKQYNRKMDDDTDVGQNHPHHTQLLGAPLSQLHHHQQHPSLGSINSPMIMQDHTNVNSQR</sequence>
<reference evidence="2 3" key="1">
    <citation type="journal article" date="2018" name="Genome Biol. Evol.">
        <title>Multiple Roots of Fruiting Body Formation in Amoebozoa.</title>
        <authorList>
            <person name="Hillmann F."/>
            <person name="Forbes G."/>
            <person name="Novohradska S."/>
            <person name="Ferling I."/>
            <person name="Riege K."/>
            <person name="Groth M."/>
            <person name="Westermann M."/>
            <person name="Marz M."/>
            <person name="Spaller T."/>
            <person name="Winckler T."/>
            <person name="Schaap P."/>
            <person name="Glockner G."/>
        </authorList>
    </citation>
    <scope>NUCLEOTIDE SEQUENCE [LARGE SCALE GENOMIC DNA]</scope>
    <source>
        <strain evidence="2 3">Jena</strain>
    </source>
</reference>
<dbReference type="Gene3D" id="1.10.30.10">
    <property type="entry name" value="High mobility group box domain"/>
    <property type="match status" value="1"/>
</dbReference>
<dbReference type="InParanoid" id="A0A2P6NX53"/>
<organism evidence="2 3">
    <name type="scientific">Planoprotostelium fungivorum</name>
    <dbReference type="NCBI Taxonomy" id="1890364"/>
    <lineage>
        <taxon>Eukaryota</taxon>
        <taxon>Amoebozoa</taxon>
        <taxon>Evosea</taxon>
        <taxon>Variosea</taxon>
        <taxon>Cavosteliida</taxon>
        <taxon>Cavosteliaceae</taxon>
        <taxon>Planoprotostelium</taxon>
    </lineage>
</organism>
<feature type="compositionally biased region" description="Polar residues" evidence="1">
    <location>
        <begin position="190"/>
        <end position="208"/>
    </location>
</feature>
<keyword evidence="3" id="KW-1185">Reference proteome</keyword>
<dbReference type="EMBL" id="MDYQ01000010">
    <property type="protein sequence ID" value="PRP88478.1"/>
    <property type="molecule type" value="Genomic_DNA"/>
</dbReference>
<dbReference type="InterPro" id="IPR036910">
    <property type="entry name" value="HMG_box_dom_sf"/>
</dbReference>
<evidence type="ECO:0000313" key="3">
    <source>
        <dbReference type="Proteomes" id="UP000241769"/>
    </source>
</evidence>
<dbReference type="SUPFAM" id="SSF47095">
    <property type="entry name" value="HMG-box"/>
    <property type="match status" value="1"/>
</dbReference>
<gene>
    <name evidence="2" type="ORF">PROFUN_03195</name>
</gene>
<proteinExistence type="predicted"/>
<name>A0A2P6NX53_9EUKA</name>
<feature type="region of interest" description="Disordered" evidence="1">
    <location>
        <begin position="180"/>
        <end position="208"/>
    </location>
</feature>
<evidence type="ECO:0000256" key="1">
    <source>
        <dbReference type="SAM" id="MobiDB-lite"/>
    </source>
</evidence>
<comment type="caution">
    <text evidence="2">The sequence shown here is derived from an EMBL/GenBank/DDBJ whole genome shotgun (WGS) entry which is preliminary data.</text>
</comment>
<dbReference type="Proteomes" id="UP000241769">
    <property type="component" value="Unassembled WGS sequence"/>
</dbReference>